<comment type="function">
    <text evidence="13">Acts in a DNA repair pathway for removal of UV-induced DNA damage that is distinct from classical nucleotide excision repair and in repair of ionizing radiation damage. Functions in homologous recombination repair of DNA double strand breaks and in recovery of stalled replication forks.</text>
</comment>
<name>Q6FPU2_CANGA</name>
<dbReference type="VEuPathDB" id="FungiDB:CAGL0J00913g"/>
<dbReference type="FunCoup" id="Q6FPU2">
    <property type="interactions" value="153"/>
</dbReference>
<dbReference type="KEGG" id="cgr:2889873"/>
<organism evidence="17 18">
    <name type="scientific">Candida glabrata (strain ATCC 2001 / BCRC 20586 / JCM 3761 / NBRC 0622 / NRRL Y-65 / CBS 138)</name>
    <name type="common">Yeast</name>
    <name type="synonym">Nakaseomyces glabratus</name>
    <dbReference type="NCBI Taxonomy" id="284593"/>
    <lineage>
        <taxon>Eukaryota</taxon>
        <taxon>Fungi</taxon>
        <taxon>Dikarya</taxon>
        <taxon>Ascomycota</taxon>
        <taxon>Saccharomycotina</taxon>
        <taxon>Saccharomycetes</taxon>
        <taxon>Saccharomycetales</taxon>
        <taxon>Saccharomycetaceae</taxon>
        <taxon>Nakaseomyces</taxon>
    </lineage>
</organism>
<evidence type="ECO:0000256" key="4">
    <source>
        <dbReference type="ARBA" id="ARBA00022679"/>
    </source>
</evidence>
<evidence type="ECO:0000256" key="12">
    <source>
        <dbReference type="ARBA" id="ARBA00023242"/>
    </source>
</evidence>
<dbReference type="InterPro" id="IPR014857">
    <property type="entry name" value="Nse1_RING_C4HC3-type"/>
</dbReference>
<keyword evidence="10 13" id="KW-0233">DNA recombination</keyword>
<reference evidence="17 18" key="1">
    <citation type="journal article" date="2004" name="Nature">
        <title>Genome evolution in yeasts.</title>
        <authorList>
            <consortium name="Genolevures"/>
            <person name="Dujon B."/>
            <person name="Sherman D."/>
            <person name="Fischer G."/>
            <person name="Durrens P."/>
            <person name="Casaregola S."/>
            <person name="Lafontaine I."/>
            <person name="de Montigny J."/>
            <person name="Marck C."/>
            <person name="Neuveglise C."/>
            <person name="Talla E."/>
            <person name="Goffard N."/>
            <person name="Frangeul L."/>
            <person name="Aigle M."/>
            <person name="Anthouard V."/>
            <person name="Babour A."/>
            <person name="Barbe V."/>
            <person name="Barnay S."/>
            <person name="Blanchin S."/>
            <person name="Beckerich J.M."/>
            <person name="Beyne E."/>
            <person name="Bleykasten C."/>
            <person name="Boisrame A."/>
            <person name="Boyer J."/>
            <person name="Cattolico L."/>
            <person name="Confanioleri F."/>
            <person name="de Daruvar A."/>
            <person name="Despons L."/>
            <person name="Fabre E."/>
            <person name="Fairhead C."/>
            <person name="Ferry-Dumazet H."/>
            <person name="Groppi A."/>
            <person name="Hantraye F."/>
            <person name="Hennequin C."/>
            <person name="Jauniaux N."/>
            <person name="Joyet P."/>
            <person name="Kachouri R."/>
            <person name="Kerrest A."/>
            <person name="Koszul R."/>
            <person name="Lemaire M."/>
            <person name="Lesur I."/>
            <person name="Ma L."/>
            <person name="Muller H."/>
            <person name="Nicaud J.M."/>
            <person name="Nikolski M."/>
            <person name="Oztas S."/>
            <person name="Ozier-Kalogeropoulos O."/>
            <person name="Pellenz S."/>
            <person name="Potier S."/>
            <person name="Richard G.F."/>
            <person name="Straub M.L."/>
            <person name="Suleau A."/>
            <person name="Swennene D."/>
            <person name="Tekaia F."/>
            <person name="Wesolowski-Louvel M."/>
            <person name="Westhof E."/>
            <person name="Wirth B."/>
            <person name="Zeniou-Meyer M."/>
            <person name="Zivanovic I."/>
            <person name="Bolotin-Fukuhara M."/>
            <person name="Thierry A."/>
            <person name="Bouchier C."/>
            <person name="Caudron B."/>
            <person name="Scarpelli C."/>
            <person name="Gaillardin C."/>
            <person name="Weissenbach J."/>
            <person name="Wincker P."/>
            <person name="Souciet J.L."/>
        </authorList>
    </citation>
    <scope>NUCLEOTIDE SEQUENCE [LARGE SCALE GENOMIC DNA]</scope>
    <source>
        <strain evidence="18">ATCC 2001 / BCRC 20586 / JCM 3761 / NBRC 0622 / NRRL Y-65 / CBS 138</strain>
    </source>
</reference>
<keyword evidence="5 13" id="KW-0479">Metal-binding</keyword>
<comment type="subunit">
    <text evidence="13">Component of the Smc5-Smc6 complex.</text>
</comment>
<dbReference type="PANTHER" id="PTHR20973">
    <property type="entry name" value="NON-SMC ELEMENT 1-RELATED"/>
    <property type="match status" value="1"/>
</dbReference>
<dbReference type="GO" id="GO:0000724">
    <property type="term" value="P:double-strand break repair via homologous recombination"/>
    <property type="evidence" value="ECO:0007669"/>
    <property type="project" value="TreeGrafter"/>
</dbReference>
<evidence type="ECO:0000313" key="18">
    <source>
        <dbReference type="Proteomes" id="UP000002428"/>
    </source>
</evidence>
<comment type="similarity">
    <text evidence="3 13">Belongs to the NSE1 family.</text>
</comment>
<evidence type="ECO:0000256" key="10">
    <source>
        <dbReference type="ARBA" id="ARBA00023172"/>
    </source>
</evidence>
<keyword evidence="8 13" id="KW-0833">Ubl conjugation pathway</keyword>
<accession>Q6FPU2</accession>
<dbReference type="EMBL" id="CR380956">
    <property type="protein sequence ID" value="CAG60699.1"/>
    <property type="molecule type" value="Genomic_DNA"/>
</dbReference>
<dbReference type="CDD" id="cd16493">
    <property type="entry name" value="RING-CH-C4HC3_NSE1"/>
    <property type="match status" value="1"/>
</dbReference>
<keyword evidence="7 13" id="KW-0863">Zinc-finger</keyword>
<feature type="domain" description="Non-structural maintenance of chromosomes element 1 RING C4HC3-type" evidence="15">
    <location>
        <begin position="325"/>
        <end position="366"/>
    </location>
</feature>
<evidence type="ECO:0000256" key="11">
    <source>
        <dbReference type="ARBA" id="ARBA00023204"/>
    </source>
</evidence>
<keyword evidence="4 13" id="KW-0808">Transferase</keyword>
<sequence length="378" mass="42859">MSFKLIKSHLLHLKAIARSKKSNGVEVATQMSEGTPNNDVGDDLAGEVRIGLSESEKEKHLLQYLLNCRGVCHENVLLKVMLLMENEQGDLEQGLSVFEWQAKLQERVARINLKLQPLKYQVKKAIYGSGRAIVSEKVRSQLELNSANSFGKVNFPNSSQYYVYIDTSPFGEMKHATTFTDKELEYIKAFIKVLADRGSVIHEVDDVSGVDSKIVEQIDEIRQKAYGNKRRHDSDVESGPENAENNEPVQSSSVSRWTHYASYTADIAALTDTTDLQPLETQELLDKLCRLRWLYKTGKGKYGLDLRLLVEMNDYLSDNYSMSSCERCKDIVAQGVQCSTRDCNSVWHVDCYEHDILHENRICRSCGESILDRGVYVT</sequence>
<evidence type="ECO:0000256" key="1">
    <source>
        <dbReference type="ARBA" id="ARBA00000900"/>
    </source>
</evidence>
<dbReference type="GO" id="GO:0008270">
    <property type="term" value="F:zinc ion binding"/>
    <property type="evidence" value="ECO:0007669"/>
    <property type="project" value="UniProtKB-KW"/>
</dbReference>
<evidence type="ECO:0000259" key="15">
    <source>
        <dbReference type="Pfam" id="PF08746"/>
    </source>
</evidence>
<evidence type="ECO:0000256" key="8">
    <source>
        <dbReference type="ARBA" id="ARBA00022786"/>
    </source>
</evidence>
<dbReference type="PANTHER" id="PTHR20973:SF0">
    <property type="entry name" value="NON-STRUCTURAL MAINTENANCE OF CHROMOSOMES ELEMENT 1 HOMOLOG"/>
    <property type="match status" value="1"/>
</dbReference>
<comment type="subcellular location">
    <subcellularLocation>
        <location evidence="2 13">Nucleus</location>
    </subcellularLocation>
</comment>
<dbReference type="GO" id="GO:0061630">
    <property type="term" value="F:ubiquitin protein ligase activity"/>
    <property type="evidence" value="ECO:0007669"/>
    <property type="project" value="UniProtKB-EC"/>
</dbReference>
<evidence type="ECO:0000313" key="17">
    <source>
        <dbReference type="EMBL" id="CAG60699.1"/>
    </source>
</evidence>
<keyword evidence="11 13" id="KW-0234">DNA repair</keyword>
<dbReference type="GO" id="GO:0030915">
    <property type="term" value="C:Smc5-Smc6 complex"/>
    <property type="evidence" value="ECO:0007669"/>
    <property type="project" value="UniProtKB-UniRule"/>
</dbReference>
<evidence type="ECO:0000256" key="6">
    <source>
        <dbReference type="ARBA" id="ARBA00022763"/>
    </source>
</evidence>
<dbReference type="OMA" id="KIIRINH"/>
<dbReference type="HOGENOM" id="CLU_826927_0_0_1"/>
<protein>
    <recommendedName>
        <fullName evidence="13">Non-structural maintenance of chromosomes element 1 homolog</fullName>
        <ecNumber evidence="13">2.3.2.27</ecNumber>
    </recommendedName>
</protein>
<dbReference type="InterPro" id="IPR036388">
    <property type="entry name" value="WH-like_DNA-bd_sf"/>
</dbReference>
<gene>
    <name evidence="16 17" type="ordered locus">CAGL0J00913g</name>
</gene>
<feature type="region of interest" description="Disordered" evidence="14">
    <location>
        <begin position="225"/>
        <end position="253"/>
    </location>
</feature>
<dbReference type="Pfam" id="PF07574">
    <property type="entry name" value="SMC_Nse1"/>
    <property type="match status" value="1"/>
</dbReference>
<evidence type="ECO:0000256" key="9">
    <source>
        <dbReference type="ARBA" id="ARBA00022833"/>
    </source>
</evidence>
<evidence type="ECO:0000256" key="13">
    <source>
        <dbReference type="RuleBase" id="RU368018"/>
    </source>
</evidence>
<evidence type="ECO:0000256" key="7">
    <source>
        <dbReference type="ARBA" id="ARBA00022771"/>
    </source>
</evidence>
<dbReference type="AlphaFoldDB" id="Q6FPU2"/>
<dbReference type="Pfam" id="PF08746">
    <property type="entry name" value="zf-RING-like"/>
    <property type="match status" value="1"/>
</dbReference>
<evidence type="ECO:0000256" key="14">
    <source>
        <dbReference type="SAM" id="MobiDB-lite"/>
    </source>
</evidence>
<keyword evidence="9 13" id="KW-0862">Zinc</keyword>
<proteinExistence type="inferred from homology"/>
<dbReference type="eggNOG" id="KOG4718">
    <property type="taxonomic scope" value="Eukaryota"/>
</dbReference>
<dbReference type="GO" id="GO:0005634">
    <property type="term" value="C:nucleus"/>
    <property type="evidence" value="ECO:0007669"/>
    <property type="project" value="UniProtKB-SubCell"/>
</dbReference>
<dbReference type="Proteomes" id="UP000002428">
    <property type="component" value="Chromosome J"/>
</dbReference>
<keyword evidence="18" id="KW-1185">Reference proteome</keyword>
<evidence type="ECO:0000256" key="3">
    <source>
        <dbReference type="ARBA" id="ARBA00010258"/>
    </source>
</evidence>
<keyword evidence="12 13" id="KW-0539">Nucleus</keyword>
<evidence type="ECO:0000256" key="5">
    <source>
        <dbReference type="ARBA" id="ARBA00022723"/>
    </source>
</evidence>
<evidence type="ECO:0000256" key="2">
    <source>
        <dbReference type="ARBA" id="ARBA00004123"/>
    </source>
</evidence>
<dbReference type="InterPro" id="IPR011513">
    <property type="entry name" value="Nse1"/>
</dbReference>
<comment type="catalytic activity">
    <reaction evidence="1 13">
        <text>S-ubiquitinyl-[E2 ubiquitin-conjugating enzyme]-L-cysteine + [acceptor protein]-L-lysine = [E2 ubiquitin-conjugating enzyme]-L-cysteine + N(6)-ubiquitinyl-[acceptor protein]-L-lysine.</text>
        <dbReference type="EC" id="2.3.2.27"/>
    </reaction>
</comment>
<dbReference type="InParanoid" id="Q6FPU2"/>
<dbReference type="STRING" id="284593.Q6FPU2"/>
<dbReference type="CGD" id="CAL0132850">
    <property type="gene designation" value="CAGL0J00913g"/>
</dbReference>
<feature type="compositionally biased region" description="Polar residues" evidence="14">
    <location>
        <begin position="243"/>
        <end position="253"/>
    </location>
</feature>
<dbReference type="Gene3D" id="1.10.10.10">
    <property type="entry name" value="Winged helix-like DNA-binding domain superfamily/Winged helix DNA-binding domain"/>
    <property type="match status" value="1"/>
</dbReference>
<dbReference type="EC" id="2.3.2.27" evidence="13"/>
<evidence type="ECO:0000313" key="16">
    <source>
        <dbReference type="CGD" id="CAL0132850"/>
    </source>
</evidence>
<keyword evidence="6 13" id="KW-0227">DNA damage</keyword>